<evidence type="ECO:0000256" key="6">
    <source>
        <dbReference type="ARBA" id="ARBA00023204"/>
    </source>
</evidence>
<dbReference type="InterPro" id="IPR007725">
    <property type="entry name" value="TIMELESS_C"/>
</dbReference>
<comment type="caution">
    <text evidence="13">The sequence shown here is derived from an EMBL/GenBank/DDBJ whole genome shotgun (WGS) entry which is preliminary data.</text>
</comment>
<reference evidence="14" key="1">
    <citation type="journal article" date="2017" name="Nat. Microbiol.">
        <title>Global analysis of biosynthetic gene clusters reveals vast potential of secondary metabolite production in Penicillium species.</title>
        <authorList>
            <person name="Nielsen J.C."/>
            <person name="Grijseels S."/>
            <person name="Prigent S."/>
            <person name="Ji B."/>
            <person name="Dainat J."/>
            <person name="Nielsen K.F."/>
            <person name="Frisvad J.C."/>
            <person name="Workman M."/>
            <person name="Nielsen J."/>
        </authorList>
    </citation>
    <scope>NUCLEOTIDE SEQUENCE [LARGE SCALE GENOMIC DNA]</scope>
    <source>
        <strain evidence="14">IBT 31321</strain>
    </source>
</reference>
<dbReference type="GO" id="GO:0006281">
    <property type="term" value="P:DNA repair"/>
    <property type="evidence" value="ECO:0007669"/>
    <property type="project" value="UniProtKB-KW"/>
</dbReference>
<feature type="compositionally biased region" description="Acidic residues" evidence="10">
    <location>
        <begin position="634"/>
        <end position="651"/>
    </location>
</feature>
<feature type="region of interest" description="Disordered" evidence="10">
    <location>
        <begin position="613"/>
        <end position="651"/>
    </location>
</feature>
<evidence type="ECO:0000259" key="11">
    <source>
        <dbReference type="Pfam" id="PF04821"/>
    </source>
</evidence>
<dbReference type="STRING" id="36646.A0A1V6UKC3"/>
<dbReference type="EMBL" id="MDDG01000007">
    <property type="protein sequence ID" value="OQE38884.1"/>
    <property type="molecule type" value="Genomic_DNA"/>
</dbReference>
<dbReference type="GO" id="GO:0048511">
    <property type="term" value="P:rhythmic process"/>
    <property type="evidence" value="ECO:0007669"/>
    <property type="project" value="UniProtKB-KW"/>
</dbReference>
<feature type="domain" description="Timeless C-terminal" evidence="12">
    <location>
        <begin position="978"/>
        <end position="1069"/>
    </location>
</feature>
<dbReference type="PANTHER" id="PTHR22940:SF4">
    <property type="entry name" value="PROTEIN TIMELESS HOMOLOG"/>
    <property type="match status" value="1"/>
</dbReference>
<dbReference type="AlphaFoldDB" id="A0A1V6UKC3"/>
<dbReference type="InterPro" id="IPR006906">
    <property type="entry name" value="Timeless_N"/>
</dbReference>
<evidence type="ECO:0000313" key="13">
    <source>
        <dbReference type="EMBL" id="OQE38884.1"/>
    </source>
</evidence>
<comment type="similarity">
    <text evidence="2">Belongs to the timeless family.</text>
</comment>
<evidence type="ECO:0000256" key="3">
    <source>
        <dbReference type="ARBA" id="ARBA00021529"/>
    </source>
</evidence>
<keyword evidence="7" id="KW-0539">Nucleus</keyword>
<dbReference type="GO" id="GO:0031298">
    <property type="term" value="C:replication fork protection complex"/>
    <property type="evidence" value="ECO:0007669"/>
    <property type="project" value="TreeGrafter"/>
</dbReference>
<keyword evidence="4" id="KW-0227">DNA damage</keyword>
<dbReference type="GO" id="GO:0051321">
    <property type="term" value="P:meiotic cell cycle"/>
    <property type="evidence" value="ECO:0007669"/>
    <property type="project" value="UniProtKB-KW"/>
</dbReference>
<dbReference type="Proteomes" id="UP000191500">
    <property type="component" value="Unassembled WGS sequence"/>
</dbReference>
<dbReference type="Pfam" id="PF04821">
    <property type="entry name" value="TIMELESS"/>
    <property type="match status" value="1"/>
</dbReference>
<keyword evidence="5" id="KW-0236">DNA replication inhibitor</keyword>
<organism evidence="13 14">
    <name type="scientific">Penicillium coprophilum</name>
    <dbReference type="NCBI Taxonomy" id="36646"/>
    <lineage>
        <taxon>Eukaryota</taxon>
        <taxon>Fungi</taxon>
        <taxon>Dikarya</taxon>
        <taxon>Ascomycota</taxon>
        <taxon>Pezizomycotina</taxon>
        <taxon>Eurotiomycetes</taxon>
        <taxon>Eurotiomycetidae</taxon>
        <taxon>Eurotiales</taxon>
        <taxon>Aspergillaceae</taxon>
        <taxon>Penicillium</taxon>
    </lineage>
</organism>
<name>A0A1V6UKC3_9EURO</name>
<keyword evidence="14" id="KW-1185">Reference proteome</keyword>
<keyword evidence="6" id="KW-0234">DNA repair</keyword>
<feature type="compositionally biased region" description="Basic residues" evidence="10">
    <location>
        <begin position="1087"/>
        <end position="1097"/>
    </location>
</feature>
<feature type="compositionally biased region" description="Acidic residues" evidence="10">
    <location>
        <begin position="1191"/>
        <end position="1200"/>
    </location>
</feature>
<gene>
    <name evidence="13" type="ORF">PENCOP_c007G00495</name>
</gene>
<evidence type="ECO:0000256" key="9">
    <source>
        <dbReference type="ARBA" id="ARBA00023306"/>
    </source>
</evidence>
<feature type="region of interest" description="Disordered" evidence="10">
    <location>
        <begin position="1078"/>
        <end position="1205"/>
    </location>
</feature>
<feature type="compositionally biased region" description="Basic residues" evidence="10">
    <location>
        <begin position="615"/>
        <end position="626"/>
    </location>
</feature>
<evidence type="ECO:0000256" key="10">
    <source>
        <dbReference type="SAM" id="MobiDB-lite"/>
    </source>
</evidence>
<accession>A0A1V6UKC3</accession>
<evidence type="ECO:0000256" key="1">
    <source>
        <dbReference type="ARBA" id="ARBA00004123"/>
    </source>
</evidence>
<sequence length="1220" mass="138962">MPGVRAPVIFGTLAASSFSESPKPNTRRRVPHSTRFGKQINGVSNQPTMDEEVVPLGHDVQVVDPDVRNYVYGLVTALGGFNGENADQYVLGDDALACLRDIKRWLKLYDEKNNRMDVARCLGEANLINGDLLPILSLWWATGQNSKHMTRISLACLELLVPLTWPVEFHSQMTVNHHRHTPYIQQTQVQYKRGILRSGGLNLLRSVIRIALPSMAIPRSERGTRDEGILKLMLYLLRNIAIISPNTRLAAEGDEEETSRSATINAFHEQDAFALLLTMCSNVGEDFNLQDIPLMETLFHIVKGVNVEKLFMDDEQRAAKRTDELSDLLKKESSVRREYAKNAPTRHGRFGTMIWVKRDDAKVSTVSGQGVLRDDQTTLQKMDESKKWNKPRPRRRQEDMTQNNNFNMPAHLNSEATKNLRTFVEEFLDSGFNPLFTHVRKAIEREAERVVEINHRQFFYTVGWFLEAERVRRTRQLRHRTAQNGGRNKDIEPDSYGLVAGVLNQETFISLNRAMQSSLDNKEWEDLNAQMRCFTQILLTVQEMAVSPLEEDQEIAENIQNRIFYEETTHDRILTIVRGYKDQGFGYLDACTELAHVFLRMLERYSKENADMQIRSRRKAKKRQKKAAQAAEQDGGDDDKELDSEDEDMEEAAQVTKERSFDFKRFSAKFCNQNCVNTFIAFTGFYRELNSEQLKRAHRYFYRIAFKQEMTVLLFRVDIISLFYRMIKGPGPMDSSKSVFKEWEELVRQIIRRLVKKLDQRPALITELLFSKINSTVYYLEYGHEKQTMSTYKRPPPELMITSTEATTKEAKLHIVVGALVLDGRADLVKWIKDVLSSAASEREDWETQEEVRRAENPETINVPNPMITVKGKDEFVQNAMFSNARLRLLMTVVGFERLGVEDVLGASWVIPASLKSDDLRETISEILKALQNSFSEDNDDPRKHIRPKNRGSGHGNIQGTLDVNFGSESEGEDIPDGPLFPANLRSKSSALDDLKKKRKKKQKKADPEKEPLDDETLEARREARLSNALSRQAKIKSDLFIHASDEETDEEADKEFFRLEEERRIKQAKEVKKALLTGSVDVASKGKGKKKSATRKRTSDIGISAAAKSKRQRRDSSSAASGAESDADGDILMAELDAQSSHSQQEISVSHGAGEDEDTPLTSGEDDLAFDDDFAFTRDRPSKPQATEPEVLDDDEEDVPVAPVRRRMRGGFVIESDSE</sequence>
<keyword evidence="8" id="KW-0469">Meiosis</keyword>
<keyword evidence="9" id="KW-0131">Cell cycle</keyword>
<evidence type="ECO:0000259" key="12">
    <source>
        <dbReference type="Pfam" id="PF05029"/>
    </source>
</evidence>
<comment type="subcellular location">
    <subcellularLocation>
        <location evidence="1">Nucleus</location>
    </subcellularLocation>
</comment>
<evidence type="ECO:0000256" key="8">
    <source>
        <dbReference type="ARBA" id="ARBA00023254"/>
    </source>
</evidence>
<feature type="region of interest" description="Disordered" evidence="10">
    <location>
        <begin position="935"/>
        <end position="1020"/>
    </location>
</feature>
<proteinExistence type="inferred from homology"/>
<protein>
    <recommendedName>
        <fullName evidence="3">Topoisomerase 1-associated factor 1</fullName>
    </recommendedName>
</protein>
<evidence type="ECO:0000256" key="7">
    <source>
        <dbReference type="ARBA" id="ARBA00023242"/>
    </source>
</evidence>
<dbReference type="GO" id="GO:0003677">
    <property type="term" value="F:DNA binding"/>
    <property type="evidence" value="ECO:0007669"/>
    <property type="project" value="TreeGrafter"/>
</dbReference>
<feature type="compositionally biased region" description="Polar residues" evidence="10">
    <location>
        <begin position="1139"/>
        <end position="1149"/>
    </location>
</feature>
<evidence type="ECO:0000256" key="4">
    <source>
        <dbReference type="ARBA" id="ARBA00022763"/>
    </source>
</evidence>
<evidence type="ECO:0000256" key="2">
    <source>
        <dbReference type="ARBA" id="ARBA00008174"/>
    </source>
</evidence>
<feature type="domain" description="Timeless N-terminal" evidence="11">
    <location>
        <begin position="88"/>
        <end position="356"/>
    </location>
</feature>
<feature type="region of interest" description="Disordered" evidence="10">
    <location>
        <begin position="381"/>
        <end position="410"/>
    </location>
</feature>
<dbReference type="InterPro" id="IPR044998">
    <property type="entry name" value="Timeless"/>
</dbReference>
<feature type="compositionally biased region" description="Acidic residues" evidence="10">
    <location>
        <begin position="1156"/>
        <end position="1175"/>
    </location>
</feature>
<dbReference type="PANTHER" id="PTHR22940">
    <property type="entry name" value="TIMEOUT/TIMELESS-2"/>
    <property type="match status" value="1"/>
</dbReference>
<dbReference type="GO" id="GO:0000076">
    <property type="term" value="P:DNA replication checkpoint signaling"/>
    <property type="evidence" value="ECO:0007669"/>
    <property type="project" value="TreeGrafter"/>
</dbReference>
<evidence type="ECO:0000256" key="5">
    <source>
        <dbReference type="ARBA" id="ARBA00022880"/>
    </source>
</evidence>
<evidence type="ECO:0000313" key="14">
    <source>
        <dbReference type="Proteomes" id="UP000191500"/>
    </source>
</evidence>
<dbReference type="GO" id="GO:0043111">
    <property type="term" value="P:replication fork arrest"/>
    <property type="evidence" value="ECO:0007669"/>
    <property type="project" value="TreeGrafter"/>
</dbReference>
<dbReference type="Pfam" id="PF05029">
    <property type="entry name" value="TIMELESS_C"/>
    <property type="match status" value="1"/>
</dbReference>